<comment type="subcellular location">
    <subcellularLocation>
        <location evidence="1 13">Cytoplasm</location>
    </subcellularLocation>
</comment>
<feature type="binding site" evidence="14">
    <location>
        <position position="232"/>
    </location>
    <ligand>
        <name>ATP</name>
        <dbReference type="ChEBI" id="CHEBI:30616"/>
    </ligand>
</feature>
<evidence type="ECO:0000313" key="16">
    <source>
        <dbReference type="EMBL" id="OGI86698.1"/>
    </source>
</evidence>
<dbReference type="GO" id="GO:0005737">
    <property type="term" value="C:cytoplasm"/>
    <property type="evidence" value="ECO:0007669"/>
    <property type="project" value="UniProtKB-SubCell"/>
</dbReference>
<evidence type="ECO:0000256" key="1">
    <source>
        <dbReference type="ARBA" id="ARBA00004496"/>
    </source>
</evidence>
<feature type="binding site" evidence="14">
    <location>
        <position position="62"/>
    </location>
    <ligand>
        <name>ATP</name>
        <dbReference type="ChEBI" id="CHEBI:30616"/>
    </ligand>
</feature>
<dbReference type="InterPro" id="IPR005145">
    <property type="entry name" value="Sua5_C"/>
</dbReference>
<comment type="similarity">
    <text evidence="2 13">Belongs to the SUA5 family.</text>
</comment>
<evidence type="ECO:0000259" key="15">
    <source>
        <dbReference type="PROSITE" id="PS51163"/>
    </source>
</evidence>
<dbReference type="SUPFAM" id="SSF55821">
    <property type="entry name" value="YrdC/RibB"/>
    <property type="match status" value="1"/>
</dbReference>
<protein>
    <recommendedName>
        <fullName evidence="4 13">Threonylcarbamoyl-AMP synthase</fullName>
        <shortName evidence="13">TC-AMP synthase</shortName>
        <ecNumber evidence="3 13">2.7.7.87</ecNumber>
    </recommendedName>
    <alternativeName>
        <fullName evidence="11 13">L-threonylcarbamoyladenylate synthase</fullName>
    </alternativeName>
</protein>
<evidence type="ECO:0000256" key="8">
    <source>
        <dbReference type="ARBA" id="ARBA00022695"/>
    </source>
</evidence>
<dbReference type="Gene3D" id="3.90.870.10">
    <property type="entry name" value="DHBP synthase"/>
    <property type="match status" value="1"/>
</dbReference>
<dbReference type="Pfam" id="PF03481">
    <property type="entry name" value="Sua5_C"/>
    <property type="match status" value="1"/>
</dbReference>
<feature type="binding site" evidence="14">
    <location>
        <position position="67"/>
    </location>
    <ligand>
        <name>L-threonine</name>
        <dbReference type="ChEBI" id="CHEBI:57926"/>
    </ligand>
</feature>
<dbReference type="GO" id="GO:0008033">
    <property type="term" value="P:tRNA processing"/>
    <property type="evidence" value="ECO:0007669"/>
    <property type="project" value="UniProtKB-KW"/>
</dbReference>
<dbReference type="Proteomes" id="UP000177001">
    <property type="component" value="Unassembled WGS sequence"/>
</dbReference>
<feature type="domain" description="YrdC-like" evidence="15">
    <location>
        <begin position="13"/>
        <end position="199"/>
    </location>
</feature>
<evidence type="ECO:0000256" key="3">
    <source>
        <dbReference type="ARBA" id="ARBA00012584"/>
    </source>
</evidence>
<dbReference type="GO" id="GO:0003725">
    <property type="term" value="F:double-stranded RNA binding"/>
    <property type="evidence" value="ECO:0007669"/>
    <property type="project" value="UniProtKB-UniRule"/>
</dbReference>
<dbReference type="GO" id="GO:0061710">
    <property type="term" value="F:L-threonylcarbamoyladenylate synthase"/>
    <property type="evidence" value="ECO:0007669"/>
    <property type="project" value="UniProtKB-EC"/>
</dbReference>
<dbReference type="NCBIfam" id="TIGR00057">
    <property type="entry name" value="L-threonylcarbamoyladenylate synthase"/>
    <property type="match status" value="1"/>
</dbReference>
<dbReference type="PANTHER" id="PTHR17490:SF16">
    <property type="entry name" value="THREONYLCARBAMOYL-AMP SYNTHASE"/>
    <property type="match status" value="1"/>
</dbReference>
<feature type="binding site" evidence="14">
    <location>
        <position position="181"/>
    </location>
    <ligand>
        <name>L-threonine</name>
        <dbReference type="ChEBI" id="CHEBI:57926"/>
    </ligand>
</feature>
<reference evidence="16 17" key="1">
    <citation type="journal article" date="2016" name="Nat. Commun.">
        <title>Thousands of microbial genomes shed light on interconnected biogeochemical processes in an aquifer system.</title>
        <authorList>
            <person name="Anantharaman K."/>
            <person name="Brown C.T."/>
            <person name="Hug L.A."/>
            <person name="Sharon I."/>
            <person name="Castelle C.J."/>
            <person name="Probst A.J."/>
            <person name="Thomas B.C."/>
            <person name="Singh A."/>
            <person name="Wilkins M.J."/>
            <person name="Karaoz U."/>
            <person name="Brodie E.L."/>
            <person name="Williams K.H."/>
            <person name="Hubbard S.S."/>
            <person name="Banfield J.F."/>
        </authorList>
    </citation>
    <scope>NUCLEOTIDE SEQUENCE [LARGE SCALE GENOMIC DNA]</scope>
</reference>
<dbReference type="GO" id="GO:0006450">
    <property type="term" value="P:regulation of translational fidelity"/>
    <property type="evidence" value="ECO:0007669"/>
    <property type="project" value="TreeGrafter"/>
</dbReference>
<feature type="binding site" evidence="14">
    <location>
        <position position="195"/>
    </location>
    <ligand>
        <name>ATP</name>
        <dbReference type="ChEBI" id="CHEBI:30616"/>
    </ligand>
</feature>
<dbReference type="GO" id="GO:0005524">
    <property type="term" value="F:ATP binding"/>
    <property type="evidence" value="ECO:0007669"/>
    <property type="project" value="UniProtKB-UniRule"/>
</dbReference>
<dbReference type="Gene3D" id="3.40.50.11030">
    <property type="entry name" value="Threonylcarbamoyl-AMP synthase, C-terminal domain"/>
    <property type="match status" value="1"/>
</dbReference>
<evidence type="ECO:0000256" key="6">
    <source>
        <dbReference type="ARBA" id="ARBA00022679"/>
    </source>
</evidence>
<keyword evidence="10 13" id="KW-0067">ATP-binding</keyword>
<keyword evidence="9 13" id="KW-0547">Nucleotide-binding</keyword>
<feature type="binding site" evidence="14">
    <location>
        <position position="35"/>
    </location>
    <ligand>
        <name>L-threonine</name>
        <dbReference type="ChEBI" id="CHEBI:57926"/>
    </ligand>
</feature>
<dbReference type="InterPro" id="IPR038385">
    <property type="entry name" value="Sua5/YwlC_C"/>
</dbReference>
<accession>A0A1F6WXU8</accession>
<feature type="binding site" evidence="14">
    <location>
        <position position="141"/>
    </location>
    <ligand>
        <name>L-threonine</name>
        <dbReference type="ChEBI" id="CHEBI:57926"/>
    </ligand>
</feature>
<evidence type="ECO:0000256" key="4">
    <source>
        <dbReference type="ARBA" id="ARBA00015492"/>
    </source>
</evidence>
<evidence type="ECO:0000256" key="10">
    <source>
        <dbReference type="ARBA" id="ARBA00022840"/>
    </source>
</evidence>
<evidence type="ECO:0000256" key="11">
    <source>
        <dbReference type="ARBA" id="ARBA00029774"/>
    </source>
</evidence>
<feature type="binding site" evidence="14">
    <location>
        <position position="143"/>
    </location>
    <ligand>
        <name>ATP</name>
        <dbReference type="ChEBI" id="CHEBI:30616"/>
    </ligand>
</feature>
<keyword evidence="5 13" id="KW-0963">Cytoplasm</keyword>
<dbReference type="PANTHER" id="PTHR17490">
    <property type="entry name" value="SUA5"/>
    <property type="match status" value="1"/>
</dbReference>
<dbReference type="Pfam" id="PF01300">
    <property type="entry name" value="Sua5_yciO_yrdC"/>
    <property type="match status" value="1"/>
</dbReference>
<dbReference type="InterPro" id="IPR010923">
    <property type="entry name" value="T(6)A37_SUA5"/>
</dbReference>
<sequence>MKILKIDPVHIKSDFIRQAARVLRRGSLVVFPTETVYGIGADVFNEKAVAKIFIVKQRMADNPIIVHIAQMSDLKKLARNVLPQALLLAKHFWPGPLTLILSKKREVSQIVTGDNDTVAVRMPDHPVALALIKAVKSPIAAPSANLSGKPSATDVAHALSDFGDKIDVYIDSGPAKIGLESTVLDLTVNPPEILRPGAITKEILQKFLGRVVDNKNHPKNKIRSPGMKYRHYAPNARLVLVNGNPKIIVKKMQALLGKFKKEGKKVGIIASKETVAHCRQADSVVILSTRRNLKMAAHKLFRALRRFDDERMDIIISETFPERDIGKAIMNRLRKAATS</sequence>
<dbReference type="EMBL" id="MFUR01000012">
    <property type="protein sequence ID" value="OGI86698.1"/>
    <property type="molecule type" value="Genomic_DNA"/>
</dbReference>
<keyword evidence="8 13" id="KW-0548">Nucleotidyltransferase</keyword>
<keyword evidence="6 13" id="KW-0808">Transferase</keyword>
<evidence type="ECO:0000256" key="9">
    <source>
        <dbReference type="ARBA" id="ARBA00022741"/>
    </source>
</evidence>
<evidence type="ECO:0000256" key="12">
    <source>
        <dbReference type="ARBA" id="ARBA00048366"/>
    </source>
</evidence>
<dbReference type="EC" id="2.7.7.87" evidence="3 13"/>
<feature type="binding site" evidence="14">
    <location>
        <position position="121"/>
    </location>
    <ligand>
        <name>L-threonine</name>
        <dbReference type="ChEBI" id="CHEBI:57926"/>
    </ligand>
</feature>
<comment type="caution">
    <text evidence="16">The sequence shown here is derived from an EMBL/GenBank/DDBJ whole genome shotgun (WGS) entry which is preliminary data.</text>
</comment>
<dbReference type="PROSITE" id="PS51163">
    <property type="entry name" value="YRDC"/>
    <property type="match status" value="1"/>
</dbReference>
<gene>
    <name evidence="16" type="ORF">A3A91_03615</name>
</gene>
<dbReference type="FunFam" id="3.90.870.10:FF:000009">
    <property type="entry name" value="Threonylcarbamoyl-AMP synthase, putative"/>
    <property type="match status" value="1"/>
</dbReference>
<dbReference type="InterPro" id="IPR050156">
    <property type="entry name" value="TC-AMP_synthase_SUA5"/>
</dbReference>
<evidence type="ECO:0000256" key="5">
    <source>
        <dbReference type="ARBA" id="ARBA00022490"/>
    </source>
</evidence>
<evidence type="ECO:0000313" key="17">
    <source>
        <dbReference type="Proteomes" id="UP000177001"/>
    </source>
</evidence>
<dbReference type="InterPro" id="IPR017945">
    <property type="entry name" value="DHBP_synth_RibB-like_a/b_dom"/>
</dbReference>
<name>A0A1F6WXU8_9BACT</name>
<evidence type="ECO:0000256" key="2">
    <source>
        <dbReference type="ARBA" id="ARBA00007663"/>
    </source>
</evidence>
<feature type="binding site" evidence="14">
    <location>
        <position position="151"/>
    </location>
    <ligand>
        <name>ATP</name>
        <dbReference type="ChEBI" id="CHEBI:30616"/>
    </ligand>
</feature>
<dbReference type="PIRSF" id="PIRSF004930">
    <property type="entry name" value="Tln_factor_SUA5"/>
    <property type="match status" value="1"/>
</dbReference>
<comment type="function">
    <text evidence="13">Required for the formation of a threonylcarbamoyl group on adenosine at position 37 (t(6)A37) in tRNAs that read codons beginning with adenine.</text>
</comment>
<comment type="catalytic activity">
    <reaction evidence="12 13">
        <text>L-threonine + hydrogencarbonate + ATP = L-threonylcarbamoyladenylate + diphosphate + H2O</text>
        <dbReference type="Rhea" id="RHEA:36407"/>
        <dbReference type="ChEBI" id="CHEBI:15377"/>
        <dbReference type="ChEBI" id="CHEBI:17544"/>
        <dbReference type="ChEBI" id="CHEBI:30616"/>
        <dbReference type="ChEBI" id="CHEBI:33019"/>
        <dbReference type="ChEBI" id="CHEBI:57926"/>
        <dbReference type="ChEBI" id="CHEBI:73682"/>
        <dbReference type="EC" id="2.7.7.87"/>
    </reaction>
</comment>
<feature type="binding site" evidence="14">
    <location>
        <position position="58"/>
    </location>
    <ligand>
        <name>ATP</name>
        <dbReference type="ChEBI" id="CHEBI:30616"/>
    </ligand>
</feature>
<evidence type="ECO:0000256" key="14">
    <source>
        <dbReference type="PIRSR" id="PIRSR004930-1"/>
    </source>
</evidence>
<organism evidence="16 17">
    <name type="scientific">Candidatus Nomurabacteria bacterium RIFCSPLOWO2_01_FULL_36_16</name>
    <dbReference type="NCBI Taxonomy" id="1801767"/>
    <lineage>
        <taxon>Bacteria</taxon>
        <taxon>Candidatus Nomuraibacteriota</taxon>
    </lineage>
</organism>
<evidence type="ECO:0000256" key="13">
    <source>
        <dbReference type="PIRNR" id="PIRNR004930"/>
    </source>
</evidence>
<feature type="binding site" evidence="14">
    <location>
        <position position="117"/>
    </location>
    <ligand>
        <name>ATP</name>
        <dbReference type="ChEBI" id="CHEBI:30616"/>
    </ligand>
</feature>
<evidence type="ECO:0000256" key="7">
    <source>
        <dbReference type="ARBA" id="ARBA00022694"/>
    </source>
</evidence>
<dbReference type="InterPro" id="IPR006070">
    <property type="entry name" value="Sua5-like_dom"/>
</dbReference>
<keyword evidence="7 13" id="KW-0819">tRNA processing</keyword>
<dbReference type="AlphaFoldDB" id="A0A1F6WXU8"/>
<proteinExistence type="inferred from homology"/>
<dbReference type="GO" id="GO:0000049">
    <property type="term" value="F:tRNA binding"/>
    <property type="evidence" value="ECO:0007669"/>
    <property type="project" value="TreeGrafter"/>
</dbReference>